<dbReference type="RefSeq" id="WP_203383520.1">
    <property type="nucleotide sequence ID" value="NZ_JAENHP010000032.1"/>
</dbReference>
<evidence type="ECO:0000313" key="2">
    <source>
        <dbReference type="Proteomes" id="UP000632138"/>
    </source>
</evidence>
<proteinExistence type="predicted"/>
<sequence length="234" mass="25657">MSLVRVLQDEEHWPHFSTIVVTEGFGSDDDLLDWPEGPDDFGFDVGFGTAGRAGTGWLWITAGDGPHHVTLEVHDAAPGIPGAEWPQVWETPYRSVTGSVGLSTMTDGPARETVDLQGRGAYRLQVCSRWDGDSGVWSLRWWPCSPEEPPRWIRRGSDQYATPKALAEDVAALIAWSPRRRVTCTTAELADRLALAPTDMRTAVNLAVRSGWINLDGSLHGDTAVTVHLSRQVS</sequence>
<reference evidence="1 2" key="1">
    <citation type="submission" date="2021-01" db="EMBL/GenBank/DDBJ databases">
        <title>Actinoplanes sp. nov. LDG1-06 isolated from lichen.</title>
        <authorList>
            <person name="Saeng-In P."/>
            <person name="Phongsopitanun W."/>
            <person name="Kanchanasin P."/>
            <person name="Yuki M."/>
            <person name="Kudo T."/>
            <person name="Ohkuma M."/>
            <person name="Tanasupawat S."/>
        </authorList>
    </citation>
    <scope>NUCLEOTIDE SEQUENCE [LARGE SCALE GENOMIC DNA]</scope>
    <source>
        <strain evidence="1 2">LDG1-06</strain>
    </source>
</reference>
<evidence type="ECO:0000313" key="1">
    <source>
        <dbReference type="EMBL" id="MBM2623169.1"/>
    </source>
</evidence>
<keyword evidence="2" id="KW-1185">Reference proteome</keyword>
<organism evidence="1 2">
    <name type="scientific">Paractinoplanes ovalisporus</name>
    <dbReference type="NCBI Taxonomy" id="2810368"/>
    <lineage>
        <taxon>Bacteria</taxon>
        <taxon>Bacillati</taxon>
        <taxon>Actinomycetota</taxon>
        <taxon>Actinomycetes</taxon>
        <taxon>Micromonosporales</taxon>
        <taxon>Micromonosporaceae</taxon>
        <taxon>Paractinoplanes</taxon>
    </lineage>
</organism>
<comment type="caution">
    <text evidence="1">The sequence shown here is derived from an EMBL/GenBank/DDBJ whole genome shotgun (WGS) entry which is preliminary data.</text>
</comment>
<protein>
    <submittedName>
        <fullName evidence="1">Uncharacterized protein</fullName>
    </submittedName>
</protein>
<dbReference type="Proteomes" id="UP000632138">
    <property type="component" value="Unassembled WGS sequence"/>
</dbReference>
<name>A0ABS2ATM2_9ACTN</name>
<dbReference type="EMBL" id="JAENHP010000032">
    <property type="protein sequence ID" value="MBM2623169.1"/>
    <property type="molecule type" value="Genomic_DNA"/>
</dbReference>
<accession>A0ABS2ATM2</accession>
<gene>
    <name evidence="1" type="ORF">JIG36_47500</name>
</gene>